<keyword evidence="5" id="KW-1185">Reference proteome</keyword>
<dbReference type="KEGG" id="vg:40075868"/>
<dbReference type="Proteomes" id="UP000225660">
    <property type="component" value="Segment"/>
</dbReference>
<dbReference type="CDD" id="cd04496">
    <property type="entry name" value="SSB_OBF"/>
    <property type="match status" value="1"/>
</dbReference>
<evidence type="ECO:0000313" key="4">
    <source>
        <dbReference type="EMBL" id="AQY55081.1"/>
    </source>
</evidence>
<dbReference type="PANTHER" id="PTHR10302">
    <property type="entry name" value="SINGLE-STRANDED DNA-BINDING PROTEIN"/>
    <property type="match status" value="1"/>
</dbReference>
<dbReference type="PROSITE" id="PS50935">
    <property type="entry name" value="SSB"/>
    <property type="match status" value="1"/>
</dbReference>
<dbReference type="GO" id="GO:0003697">
    <property type="term" value="F:single-stranded DNA binding"/>
    <property type="evidence" value="ECO:0007669"/>
    <property type="project" value="InterPro"/>
</dbReference>
<reference evidence="4" key="1">
    <citation type="submission" date="2017-10" db="EMBL/GenBank/DDBJ databases">
        <title>Sequence, genome organization and annotation of the thermophilic 47,7-kb bacterophage TO-84 that infects Geobacillus stearothermophilus.</title>
        <authorList>
            <person name="Skowron P.M."/>
            <person name="Kropinski A."/>
            <person name="Los M."/>
        </authorList>
    </citation>
    <scope>NUCLEOTIDE SEQUENCE [LARGE SCALE GENOMIC DNA]</scope>
</reference>
<dbReference type="OrthoDB" id="15239at10239"/>
<organism evidence="4 5">
    <name type="scientific">Geobacillus phage TP-84</name>
    <dbReference type="NCBI Taxonomy" id="1965361"/>
    <lineage>
        <taxon>Viruses</taxon>
        <taxon>Duplodnaviria</taxon>
        <taxon>Heunggongvirae</taxon>
        <taxon>Uroviricota</taxon>
        <taxon>Caudoviricetes</taxon>
        <taxon>Saundersvirus</taxon>
        <taxon>Saundersvirus Tp84</taxon>
    </lineage>
</organism>
<dbReference type="PANTHER" id="PTHR10302:SF27">
    <property type="entry name" value="SINGLE-STRANDED DNA-BINDING PROTEIN"/>
    <property type="match status" value="1"/>
</dbReference>
<feature type="region of interest" description="Disordered" evidence="3">
    <location>
        <begin position="105"/>
        <end position="155"/>
    </location>
</feature>
<dbReference type="PIRSF" id="PIRSF002070">
    <property type="entry name" value="SSB"/>
    <property type="match status" value="1"/>
</dbReference>
<dbReference type="HAMAP" id="MF_00984">
    <property type="entry name" value="SSB"/>
    <property type="match status" value="1"/>
</dbReference>
<name>A0A1U9WQM3_9CAUD</name>
<proteinExistence type="inferred from homology"/>
<dbReference type="GO" id="GO:0009295">
    <property type="term" value="C:nucleoid"/>
    <property type="evidence" value="ECO:0007669"/>
    <property type="project" value="TreeGrafter"/>
</dbReference>
<dbReference type="EMBL" id="KY565347">
    <property type="protein sequence ID" value="AQY55081.1"/>
    <property type="molecule type" value="Genomic_DNA"/>
</dbReference>
<dbReference type="InterPro" id="IPR000424">
    <property type="entry name" value="Primosome_PriB/ssb"/>
</dbReference>
<dbReference type="Gene3D" id="2.40.50.140">
    <property type="entry name" value="Nucleic acid-binding proteins"/>
    <property type="match status" value="1"/>
</dbReference>
<evidence type="ECO:0000313" key="5">
    <source>
        <dbReference type="Proteomes" id="UP000225660"/>
    </source>
</evidence>
<sequence length="155" mass="17401">MNNVTLVGRLTNDVELRYTQQGKAVATFNLAVQREFKNQDNVYEVDFPQIVVWGKPAETLANYTKKGSLIGITGRLQTRSYERQDGSRVYVTEVVANNVRIYQWKDSGQGGQSRQGGSQPQGRGSRYPDPYGPYDGDPFANDGEPIYVNDDDLPF</sequence>
<evidence type="ECO:0000256" key="3">
    <source>
        <dbReference type="SAM" id="MobiDB-lite"/>
    </source>
</evidence>
<dbReference type="GeneID" id="40075868"/>
<evidence type="ECO:0000256" key="2">
    <source>
        <dbReference type="PIRNR" id="PIRNR002070"/>
    </source>
</evidence>
<dbReference type="InterPro" id="IPR012340">
    <property type="entry name" value="NA-bd_OB-fold"/>
</dbReference>
<keyword evidence="1 2" id="KW-0238">DNA-binding</keyword>
<evidence type="ECO:0000256" key="1">
    <source>
        <dbReference type="ARBA" id="ARBA00023125"/>
    </source>
</evidence>
<dbReference type="RefSeq" id="YP_009600106.1">
    <property type="nucleotide sequence ID" value="NC_041918.2"/>
</dbReference>
<dbReference type="NCBIfam" id="TIGR00621">
    <property type="entry name" value="ssb"/>
    <property type="match status" value="1"/>
</dbReference>
<dbReference type="SUPFAM" id="SSF50249">
    <property type="entry name" value="Nucleic acid-binding proteins"/>
    <property type="match status" value="1"/>
</dbReference>
<dbReference type="Pfam" id="PF00436">
    <property type="entry name" value="SSB"/>
    <property type="match status" value="1"/>
</dbReference>
<feature type="compositionally biased region" description="Low complexity" evidence="3">
    <location>
        <begin position="115"/>
        <end position="138"/>
    </location>
</feature>
<accession>A0A1U9WQM3</accession>
<dbReference type="InterPro" id="IPR011344">
    <property type="entry name" value="ssDNA-bd"/>
</dbReference>
<protein>
    <recommendedName>
        <fullName evidence="2">Single-stranded DNA-binding protein</fullName>
    </recommendedName>
</protein>
<dbReference type="GO" id="GO:0006260">
    <property type="term" value="P:DNA replication"/>
    <property type="evidence" value="ECO:0007669"/>
    <property type="project" value="InterPro"/>
</dbReference>